<reference evidence="7 8" key="1">
    <citation type="submission" date="2019-03" db="EMBL/GenBank/DDBJ databases">
        <title>Paraburkholderia sp. 7MH5, isolated from subtropical forest soil.</title>
        <authorList>
            <person name="Gao Z.-H."/>
            <person name="Qiu L.-H."/>
        </authorList>
    </citation>
    <scope>NUCLEOTIDE SEQUENCE [LARGE SCALE GENOMIC DNA]</scope>
    <source>
        <strain evidence="7 8">7MH5</strain>
    </source>
</reference>
<dbReference type="GO" id="GO:0020037">
    <property type="term" value="F:heme binding"/>
    <property type="evidence" value="ECO:0007669"/>
    <property type="project" value="InterPro"/>
</dbReference>
<feature type="signal peptide" evidence="5">
    <location>
        <begin position="1"/>
        <end position="20"/>
    </location>
</feature>
<dbReference type="EMBL" id="CP038151">
    <property type="protein sequence ID" value="QBR03302.1"/>
    <property type="molecule type" value="Genomic_DNA"/>
</dbReference>
<name>A0A4P7D9C7_9BURK</name>
<dbReference type="InterPro" id="IPR051459">
    <property type="entry name" value="Cytochrome_c-type_DH"/>
</dbReference>
<dbReference type="PANTHER" id="PTHR35008">
    <property type="entry name" value="BLL4482 PROTEIN-RELATED"/>
    <property type="match status" value="1"/>
</dbReference>
<dbReference type="SUPFAM" id="SSF46626">
    <property type="entry name" value="Cytochrome c"/>
    <property type="match status" value="1"/>
</dbReference>
<keyword evidence="1 4" id="KW-0349">Heme</keyword>
<keyword evidence="5" id="KW-0732">Signal</keyword>
<dbReference type="InterPro" id="IPR036909">
    <property type="entry name" value="Cyt_c-like_dom_sf"/>
</dbReference>
<proteinExistence type="predicted"/>
<dbReference type="GO" id="GO:0046872">
    <property type="term" value="F:metal ion binding"/>
    <property type="evidence" value="ECO:0007669"/>
    <property type="project" value="UniProtKB-KW"/>
</dbReference>
<evidence type="ECO:0000313" key="7">
    <source>
        <dbReference type="EMBL" id="QBR03302.1"/>
    </source>
</evidence>
<dbReference type="Gene3D" id="1.10.760.10">
    <property type="entry name" value="Cytochrome c-like domain"/>
    <property type="match status" value="1"/>
</dbReference>
<dbReference type="AlphaFoldDB" id="A0A4P7D9C7"/>
<evidence type="ECO:0000256" key="5">
    <source>
        <dbReference type="SAM" id="SignalP"/>
    </source>
</evidence>
<dbReference type="Pfam" id="PF00034">
    <property type="entry name" value="Cytochrom_C"/>
    <property type="match status" value="1"/>
</dbReference>
<dbReference type="KEGG" id="ppai:E1956_39840"/>
<dbReference type="InterPro" id="IPR009056">
    <property type="entry name" value="Cyt_c-like_dom"/>
</dbReference>
<gene>
    <name evidence="7" type="ORF">E1956_39840</name>
</gene>
<evidence type="ECO:0000256" key="3">
    <source>
        <dbReference type="ARBA" id="ARBA00023004"/>
    </source>
</evidence>
<evidence type="ECO:0000256" key="2">
    <source>
        <dbReference type="ARBA" id="ARBA00022723"/>
    </source>
</evidence>
<accession>A0A4P7D9C7</accession>
<keyword evidence="8" id="KW-1185">Reference proteome</keyword>
<dbReference type="GO" id="GO:0009055">
    <property type="term" value="F:electron transfer activity"/>
    <property type="evidence" value="ECO:0007669"/>
    <property type="project" value="InterPro"/>
</dbReference>
<sequence length="160" mass="17031">MKAKTIRMMSAMALAITASASFGQTVHYTAGQSTFGARCAVCHQAGGKGQDGLAPPLTRYPGRYAATPDGRQQLTATVLNGMYGEIAVQDKTYNFKMPSFASLSDEELAEVLNYVVFDLNSKHGNAKPFTAAELKAARDRKLDASAVHASRAVLTKSLGL</sequence>
<evidence type="ECO:0000256" key="4">
    <source>
        <dbReference type="PROSITE-ProRule" id="PRU00433"/>
    </source>
</evidence>
<evidence type="ECO:0000259" key="6">
    <source>
        <dbReference type="PROSITE" id="PS51007"/>
    </source>
</evidence>
<organism evidence="7 8">
    <name type="scientific">Paraburkholderia pallida</name>
    <dbReference type="NCBI Taxonomy" id="2547399"/>
    <lineage>
        <taxon>Bacteria</taxon>
        <taxon>Pseudomonadati</taxon>
        <taxon>Pseudomonadota</taxon>
        <taxon>Betaproteobacteria</taxon>
        <taxon>Burkholderiales</taxon>
        <taxon>Burkholderiaceae</taxon>
        <taxon>Paraburkholderia</taxon>
    </lineage>
</organism>
<dbReference type="PANTHER" id="PTHR35008:SF8">
    <property type="entry name" value="ALCOHOL DEHYDROGENASE CYTOCHROME C SUBUNIT"/>
    <property type="match status" value="1"/>
</dbReference>
<keyword evidence="2 4" id="KW-0479">Metal-binding</keyword>
<evidence type="ECO:0000256" key="1">
    <source>
        <dbReference type="ARBA" id="ARBA00022617"/>
    </source>
</evidence>
<dbReference type="Proteomes" id="UP000295727">
    <property type="component" value="Chromosome 4"/>
</dbReference>
<keyword evidence="3 4" id="KW-0408">Iron</keyword>
<dbReference type="OrthoDB" id="9757546at2"/>
<dbReference type="PROSITE" id="PS51007">
    <property type="entry name" value="CYTC"/>
    <property type="match status" value="1"/>
</dbReference>
<feature type="chain" id="PRO_5020950062" evidence="5">
    <location>
        <begin position="21"/>
        <end position="160"/>
    </location>
</feature>
<protein>
    <submittedName>
        <fullName evidence="7">Cytochrome c</fullName>
    </submittedName>
</protein>
<evidence type="ECO:0000313" key="8">
    <source>
        <dbReference type="Proteomes" id="UP000295727"/>
    </source>
</evidence>
<feature type="domain" description="Cytochrome c" evidence="6">
    <location>
        <begin position="26"/>
        <end position="119"/>
    </location>
</feature>